<protein>
    <recommendedName>
        <fullName evidence="10">CCA-adding enzyme</fullName>
        <ecNumber evidence="10">2.7.7.72</ecNumber>
    </recommendedName>
    <alternativeName>
        <fullName evidence="10">CCA tRNA nucleotidyltransferase</fullName>
    </alternativeName>
    <alternativeName>
        <fullName evidence="10">tRNA CCA-pyrophosphorylase</fullName>
    </alternativeName>
    <alternativeName>
        <fullName evidence="10">tRNA adenylyl-/cytidylyl- transferase</fullName>
    </alternativeName>
    <alternativeName>
        <fullName evidence="10">tRNA nucleotidyltransferase</fullName>
    </alternativeName>
    <alternativeName>
        <fullName evidence="10">tRNA-NT</fullName>
    </alternativeName>
</protein>
<evidence type="ECO:0000256" key="9">
    <source>
        <dbReference type="ARBA" id="ARBA00022884"/>
    </source>
</evidence>
<feature type="binding site" evidence="10">
    <location>
        <position position="161"/>
    </location>
    <ligand>
        <name>CTP</name>
        <dbReference type="ChEBI" id="CHEBI:37563"/>
    </ligand>
</feature>
<evidence type="ECO:0000313" key="15">
    <source>
        <dbReference type="Proteomes" id="UP000008136"/>
    </source>
</evidence>
<dbReference type="InterPro" id="IPR015329">
    <property type="entry name" value="tRNA_NucTransf2"/>
</dbReference>
<evidence type="ECO:0000256" key="1">
    <source>
        <dbReference type="ARBA" id="ARBA00022679"/>
    </source>
</evidence>
<dbReference type="EC" id="2.7.7.72" evidence="10"/>
<dbReference type="GO" id="GO:0001680">
    <property type="term" value="P:tRNA 3'-terminal CCA addition"/>
    <property type="evidence" value="ECO:0007669"/>
    <property type="project" value="UniProtKB-UniRule"/>
</dbReference>
<dbReference type="InterPro" id="IPR002934">
    <property type="entry name" value="Polymerase_NTP_transf_dom"/>
</dbReference>
<dbReference type="SUPFAM" id="SSF81301">
    <property type="entry name" value="Nucleotidyltransferase"/>
    <property type="match status" value="1"/>
</dbReference>
<dbReference type="InterPro" id="IPR042090">
    <property type="entry name" value="CCA_tRNA_nucleotrans_2"/>
</dbReference>
<dbReference type="CDD" id="cd05400">
    <property type="entry name" value="NT_2-5OAS_ClassI-CCAase"/>
    <property type="match status" value="1"/>
</dbReference>
<reference evidence="14 15" key="1">
    <citation type="submission" date="2011-03" db="EMBL/GenBank/DDBJ databases">
        <title>The complete genome of Archaeoglobus veneficus SNP6.</title>
        <authorList>
            <consortium name="US DOE Joint Genome Institute (JGI-PGF)"/>
            <person name="Lucas S."/>
            <person name="Copeland A."/>
            <person name="Lapidus A."/>
            <person name="Bruce D."/>
            <person name="Goodwin L."/>
            <person name="Pitluck S."/>
            <person name="Kyrpides N."/>
            <person name="Mavromatis K."/>
            <person name="Pagani I."/>
            <person name="Ivanova N."/>
            <person name="Mikhailova N."/>
            <person name="Lu M."/>
            <person name="Detter J.C."/>
            <person name="Tapia R."/>
            <person name="Han C."/>
            <person name="Land M."/>
            <person name="Hauser L."/>
            <person name="Markowitz V."/>
            <person name="Cheng J.-F."/>
            <person name="Hugenholtz P."/>
            <person name="Woyke T."/>
            <person name="Wu D."/>
            <person name="Spring S."/>
            <person name="Brambilla E."/>
            <person name="Klenk H.-P."/>
            <person name="Eisen J.A."/>
        </authorList>
    </citation>
    <scope>NUCLEOTIDE SEQUENCE [LARGE SCALE GENOMIC DNA]</scope>
    <source>
        <strain>SNP6</strain>
    </source>
</reference>
<evidence type="ECO:0000259" key="13">
    <source>
        <dbReference type="Pfam" id="PF21133"/>
    </source>
</evidence>
<keyword evidence="9 10" id="KW-0694">RNA-binding</keyword>
<comment type="cofactor">
    <cofactor evidence="10">
        <name>Mg(2+)</name>
        <dbReference type="ChEBI" id="CHEBI:18420"/>
    </cofactor>
</comment>
<feature type="binding site" evidence="10">
    <location>
        <position position="56"/>
    </location>
    <ligand>
        <name>CTP</name>
        <dbReference type="ChEBI" id="CHEBI:37563"/>
    </ligand>
</feature>
<name>F2KR20_ARCVS</name>
<feature type="domain" description="CCA-adding enzyme C-terminal" evidence="13">
    <location>
        <begin position="287"/>
        <end position="426"/>
    </location>
</feature>
<dbReference type="Pfam" id="PF09249">
    <property type="entry name" value="tRNA_NucTransf2"/>
    <property type="match status" value="1"/>
</dbReference>
<dbReference type="Gene3D" id="3.30.70.590">
    <property type="entry name" value="Poly(A) polymerase predicted RNA binding domain"/>
    <property type="match status" value="1"/>
</dbReference>
<evidence type="ECO:0000259" key="12">
    <source>
        <dbReference type="Pfam" id="PF09249"/>
    </source>
</evidence>
<evidence type="ECO:0000256" key="8">
    <source>
        <dbReference type="ARBA" id="ARBA00022842"/>
    </source>
</evidence>
<dbReference type="PANTHER" id="PTHR39643:SF1">
    <property type="entry name" value="CCA-ADDING ENZYME"/>
    <property type="match status" value="1"/>
</dbReference>
<dbReference type="Gene3D" id="3.30.460.10">
    <property type="entry name" value="Beta Polymerase, domain 2"/>
    <property type="match status" value="1"/>
</dbReference>
<dbReference type="InterPro" id="IPR006116">
    <property type="entry name" value="NT_2-5OAS_ClassI-CCAase"/>
</dbReference>
<dbReference type="PIRSF" id="PIRSF005335">
    <property type="entry name" value="CCA_arch"/>
    <property type="match status" value="1"/>
</dbReference>
<evidence type="ECO:0000256" key="6">
    <source>
        <dbReference type="ARBA" id="ARBA00022800"/>
    </source>
</evidence>
<feature type="binding site" evidence="10">
    <location>
        <position position="70"/>
    </location>
    <ligand>
        <name>Mg(2+)</name>
        <dbReference type="ChEBI" id="CHEBI:18420"/>
    </ligand>
</feature>
<comment type="catalytic activity">
    <reaction evidence="10">
        <text>a tRNA with a 3' CCA end + 2 CTP + ATP = a tRNA with a 3' CCACCA end + 3 diphosphate</text>
        <dbReference type="Rhea" id="RHEA:76235"/>
        <dbReference type="Rhea" id="RHEA-COMP:10468"/>
        <dbReference type="Rhea" id="RHEA-COMP:18655"/>
        <dbReference type="ChEBI" id="CHEBI:30616"/>
        <dbReference type="ChEBI" id="CHEBI:33019"/>
        <dbReference type="ChEBI" id="CHEBI:37563"/>
        <dbReference type="ChEBI" id="CHEBI:83071"/>
        <dbReference type="ChEBI" id="CHEBI:195187"/>
    </reaction>
</comment>
<feature type="binding site" evidence="10">
    <location>
        <position position="142"/>
    </location>
    <ligand>
        <name>ATP</name>
        <dbReference type="ChEBI" id="CHEBI:30616"/>
    </ligand>
</feature>
<proteinExistence type="inferred from homology"/>
<feature type="binding site" evidence="10">
    <location>
        <position position="56"/>
    </location>
    <ligand>
        <name>ATP</name>
        <dbReference type="ChEBI" id="CHEBI:30616"/>
    </ligand>
</feature>
<dbReference type="RefSeq" id="WP_013684482.1">
    <property type="nucleotide sequence ID" value="NC_015320.1"/>
</dbReference>
<dbReference type="Pfam" id="PF21133">
    <property type="entry name" value="CAA_C"/>
    <property type="match status" value="1"/>
</dbReference>
<dbReference type="GeneID" id="10394959"/>
<evidence type="ECO:0000256" key="5">
    <source>
        <dbReference type="ARBA" id="ARBA00022741"/>
    </source>
</evidence>
<dbReference type="HOGENOM" id="CLU_044679_1_0_2"/>
<keyword evidence="6 10" id="KW-0692">RNA repair</keyword>
<keyword evidence="3 10" id="KW-0548">Nucleotidyltransferase</keyword>
<dbReference type="PANTHER" id="PTHR39643">
    <property type="entry name" value="CCA-ADDING ENZYME"/>
    <property type="match status" value="1"/>
</dbReference>
<dbReference type="STRING" id="693661.Arcve_1830"/>
<dbReference type="AlphaFoldDB" id="F2KR20"/>
<dbReference type="Gene3D" id="1.10.1410.30">
    <property type="entry name" value="CCA tRNA nucleotidyltransferase, domain 2"/>
    <property type="match status" value="1"/>
</dbReference>
<dbReference type="Pfam" id="PF01909">
    <property type="entry name" value="NTP_transf_2"/>
    <property type="match status" value="1"/>
</dbReference>
<comment type="catalytic activity">
    <reaction evidence="10">
        <text>a tRNA precursor + 2 CTP + ATP = a tRNA with a 3' CCA end + 3 diphosphate</text>
        <dbReference type="Rhea" id="RHEA:14433"/>
        <dbReference type="Rhea" id="RHEA-COMP:10465"/>
        <dbReference type="Rhea" id="RHEA-COMP:10468"/>
        <dbReference type="ChEBI" id="CHEBI:30616"/>
        <dbReference type="ChEBI" id="CHEBI:33019"/>
        <dbReference type="ChEBI" id="CHEBI:37563"/>
        <dbReference type="ChEBI" id="CHEBI:74896"/>
        <dbReference type="ChEBI" id="CHEBI:83071"/>
        <dbReference type="EC" id="2.7.7.72"/>
    </reaction>
</comment>
<feature type="domain" description="Polymerase nucleotidyl transferase" evidence="11">
    <location>
        <begin position="35"/>
        <end position="142"/>
    </location>
</feature>
<feature type="binding site" evidence="10">
    <location>
        <position position="68"/>
    </location>
    <ligand>
        <name>Mg(2+)</name>
        <dbReference type="ChEBI" id="CHEBI:18420"/>
    </ligand>
</feature>
<evidence type="ECO:0000259" key="11">
    <source>
        <dbReference type="Pfam" id="PF01909"/>
    </source>
</evidence>
<evidence type="ECO:0000256" key="3">
    <source>
        <dbReference type="ARBA" id="ARBA00022695"/>
    </source>
</evidence>
<feature type="binding site" evidence="10">
    <location>
        <position position="142"/>
    </location>
    <ligand>
        <name>CTP</name>
        <dbReference type="ChEBI" id="CHEBI:37563"/>
    </ligand>
</feature>
<organism evidence="14 15">
    <name type="scientific">Archaeoglobus veneficus (strain DSM 11195 / SNP6)</name>
    <dbReference type="NCBI Taxonomy" id="693661"/>
    <lineage>
        <taxon>Archaea</taxon>
        <taxon>Methanobacteriati</taxon>
        <taxon>Methanobacteriota</taxon>
        <taxon>Archaeoglobi</taxon>
        <taxon>Archaeoglobales</taxon>
        <taxon>Archaeoglobaceae</taxon>
        <taxon>Archaeoglobus</taxon>
    </lineage>
</organism>
<keyword evidence="1 10" id="KW-0808">Transferase</keyword>
<dbReference type="HAMAP" id="MF_01264">
    <property type="entry name" value="CCA_arch"/>
    <property type="match status" value="1"/>
</dbReference>
<dbReference type="GO" id="GO:0042245">
    <property type="term" value="P:RNA repair"/>
    <property type="evidence" value="ECO:0007669"/>
    <property type="project" value="UniProtKB-KW"/>
</dbReference>
<dbReference type="InterPro" id="IPR008229">
    <property type="entry name" value="CCA-adding_arc"/>
</dbReference>
<comment type="miscellaneous">
    <text evidence="10">A single active site specifically recognizes both ATP and CTP and is responsible for their addition.</text>
</comment>
<comment type="subunit">
    <text evidence="10">Homodimer.</text>
</comment>
<evidence type="ECO:0000256" key="2">
    <source>
        <dbReference type="ARBA" id="ARBA00022694"/>
    </source>
</evidence>
<dbReference type="Gene3D" id="3.30.70.1550">
    <property type="entry name" value="Archaeal tRNA CCA-adding enzyme catalytic domain"/>
    <property type="match status" value="1"/>
</dbReference>
<dbReference type="NCBIfam" id="TIGR03671">
    <property type="entry name" value="cca_archaeal"/>
    <property type="match status" value="1"/>
</dbReference>
<comment type="similarity">
    <text evidence="10">Belongs to the tRNA nucleotidyltransferase/poly(A) polymerase family. Archaeal CCA-adding enzyme subfamily.</text>
</comment>
<feature type="binding site" evidence="10">
    <location>
        <position position="170"/>
    </location>
    <ligand>
        <name>ATP</name>
        <dbReference type="ChEBI" id="CHEBI:30616"/>
    </ligand>
</feature>
<accession>F2KR20</accession>
<evidence type="ECO:0000256" key="10">
    <source>
        <dbReference type="HAMAP-Rule" id="MF_01264"/>
    </source>
</evidence>
<keyword evidence="4 10" id="KW-0479">Metal-binding</keyword>
<evidence type="ECO:0000256" key="7">
    <source>
        <dbReference type="ARBA" id="ARBA00022840"/>
    </source>
</evidence>
<evidence type="ECO:0000313" key="14">
    <source>
        <dbReference type="EMBL" id="AEA47826.1"/>
    </source>
</evidence>
<dbReference type="InterPro" id="IPR011068">
    <property type="entry name" value="NuclTrfase_I-like_C"/>
</dbReference>
<feature type="binding site" evidence="10">
    <location>
        <position position="59"/>
    </location>
    <ligand>
        <name>ATP</name>
        <dbReference type="ChEBI" id="CHEBI:30616"/>
    </ligand>
</feature>
<dbReference type="KEGG" id="ave:Arcve_1830"/>
<sequence length="450" mass="52256">MSGTAEMSLEEVIRQALPLVLPDEEERRKAKEAEEELKKRLEEVVKPPLEFRFLGSYARNTWLKGSLEIDVFILFPEDTPKEELEQKGLEIGKAVVDEYELRYAAHPYVHGRVKGVEVDVVPCYRLRSPEKIKSAVDRTPFHHEWLKDRVKGKENDVRLLKSFLKAGGIYGAEYKVRGFSGYLCELLIVFYGSFIDVVRNAVKWTRNTVIDVAGGKVYRKKGLENILVIDPVDEKRNVAANLSVDNLARFVERCRDFLESPAIDFFIPEKPKVPDVEVLREELERRAIYAVEFEKPDIVEDNLYPQLERACKRVHEFLERNGFMPLRSSFFAGSKCYLFFEVGVRELSAILKRIGPPFEEEEHVKKFLRKRRKYAAFIEGGRYWVYSERSYISAREAIEDFIRKEWKSMGKNVGEMLSKGFKVLKGVELLEFEDPVFLASFMALSRKLRG</sequence>
<dbReference type="GO" id="GO:0005524">
    <property type="term" value="F:ATP binding"/>
    <property type="evidence" value="ECO:0007669"/>
    <property type="project" value="UniProtKB-UniRule"/>
</dbReference>
<feature type="domain" description="tRNA nucleotidyltransferase substrate binding" evidence="12">
    <location>
        <begin position="155"/>
        <end position="266"/>
    </location>
</feature>
<keyword evidence="8 10" id="KW-0460">Magnesium</keyword>
<feature type="binding site" evidence="10">
    <location>
        <position position="170"/>
    </location>
    <ligand>
        <name>CTP</name>
        <dbReference type="ChEBI" id="CHEBI:37563"/>
    </ligand>
</feature>
<dbReference type="SUPFAM" id="SSF81631">
    <property type="entry name" value="PAP/OAS1 substrate-binding domain"/>
    <property type="match status" value="1"/>
</dbReference>
<keyword evidence="5 10" id="KW-0547">Nucleotide-binding</keyword>
<feature type="binding site" evidence="10">
    <location>
        <position position="59"/>
    </location>
    <ligand>
        <name>CTP</name>
        <dbReference type="ChEBI" id="CHEBI:37563"/>
    </ligand>
</feature>
<gene>
    <name evidence="10" type="primary">cca</name>
    <name evidence="14" type="ordered locus">Arcve_1830</name>
</gene>
<dbReference type="GO" id="GO:0004810">
    <property type="term" value="F:CCA tRNA nucleotidyltransferase activity"/>
    <property type="evidence" value="ECO:0007669"/>
    <property type="project" value="UniProtKB-UniRule"/>
</dbReference>
<dbReference type="eggNOG" id="arCOG04249">
    <property type="taxonomic scope" value="Archaea"/>
</dbReference>
<dbReference type="GO" id="GO:0000049">
    <property type="term" value="F:tRNA binding"/>
    <property type="evidence" value="ECO:0007669"/>
    <property type="project" value="UniProtKB-UniRule"/>
</dbReference>
<dbReference type="InterPro" id="IPR048833">
    <property type="entry name" value="CAA_C"/>
</dbReference>
<dbReference type="GO" id="GO:0000287">
    <property type="term" value="F:magnesium ion binding"/>
    <property type="evidence" value="ECO:0007669"/>
    <property type="project" value="UniProtKB-UniRule"/>
</dbReference>
<dbReference type="SUPFAM" id="SSF55003">
    <property type="entry name" value="PAP/Archaeal CCA-adding enzyme, C-terminal domain"/>
    <property type="match status" value="1"/>
</dbReference>
<keyword evidence="15" id="KW-1185">Reference proteome</keyword>
<evidence type="ECO:0000256" key="4">
    <source>
        <dbReference type="ARBA" id="ARBA00022723"/>
    </source>
</evidence>
<dbReference type="InterPro" id="IPR043519">
    <property type="entry name" value="NT_sf"/>
</dbReference>
<dbReference type="GO" id="GO:0160016">
    <property type="term" value="F:CCACCA tRNA nucleotidyltransferase activity"/>
    <property type="evidence" value="ECO:0007669"/>
    <property type="project" value="RHEA"/>
</dbReference>
<comment type="function">
    <text evidence="10">Catalyzes the addition and repair of the essential 3'-terminal CCA sequence in tRNAs without using a nucleic acid template. Adds these three nucleotides in the order of C, C, and A to the tRNA nucleotide-73, using CTP and ATP as substrates and producing inorganic pyrophosphate. tRNA 3'-terminal CCA addition is required both for tRNA processing and repair. Also involved in tRNA surveillance by mediating tandem CCA addition to generate a CCACCA at the 3' terminus of unstable tRNAs. While stable tRNAs receive only 3'-terminal CCA, unstable tRNAs are marked with CCACCA and rapidly degraded.</text>
</comment>
<feature type="binding site" evidence="10">
    <location>
        <position position="119"/>
    </location>
    <ligand>
        <name>Mg(2+)</name>
        <dbReference type="ChEBI" id="CHEBI:18420"/>
    </ligand>
</feature>
<dbReference type="EMBL" id="CP002588">
    <property type="protein sequence ID" value="AEA47826.1"/>
    <property type="molecule type" value="Genomic_DNA"/>
</dbReference>
<keyword evidence="2 10" id="KW-0819">tRNA processing</keyword>
<dbReference type="Proteomes" id="UP000008136">
    <property type="component" value="Chromosome"/>
</dbReference>
<feature type="binding site" evidence="10">
    <location>
        <position position="161"/>
    </location>
    <ligand>
        <name>ATP</name>
        <dbReference type="ChEBI" id="CHEBI:30616"/>
    </ligand>
</feature>
<keyword evidence="7 10" id="KW-0067">ATP-binding</keyword>